<evidence type="ECO:0000313" key="8">
    <source>
        <dbReference type="Proteomes" id="UP000306912"/>
    </source>
</evidence>
<evidence type="ECO:0000313" key="7">
    <source>
        <dbReference type="EMBL" id="TLG74234.1"/>
    </source>
</evidence>
<proteinExistence type="predicted"/>
<dbReference type="FunCoup" id="A0A5R8QD22">
    <property type="interactions" value="127"/>
</dbReference>
<keyword evidence="4 6" id="KW-1133">Transmembrane helix</keyword>
<dbReference type="GO" id="GO:0022857">
    <property type="term" value="F:transmembrane transporter activity"/>
    <property type="evidence" value="ECO:0007669"/>
    <property type="project" value="InterPro"/>
</dbReference>
<dbReference type="Proteomes" id="UP000306912">
    <property type="component" value="Unassembled WGS sequence"/>
</dbReference>
<feature type="transmembrane region" description="Helical" evidence="6">
    <location>
        <begin position="139"/>
        <end position="157"/>
    </location>
</feature>
<keyword evidence="3 6" id="KW-0812">Transmembrane</keyword>
<dbReference type="PANTHER" id="PTHR47089:SF1">
    <property type="entry name" value="GUANOSINE ABC TRANSPORTER PERMEASE PROTEIN NUPP"/>
    <property type="match status" value="1"/>
</dbReference>
<reference evidence="7 8" key="1">
    <citation type="submission" date="2019-05" db="EMBL/GenBank/DDBJ databases">
        <title>Culicoidintestinum kansasii gen. nov., sp. nov. from the gastrointestinal tract of the biting midge, Culicoides sonorensis.</title>
        <authorList>
            <person name="Neupane S."/>
            <person name="Ghosh A."/>
            <person name="Gunther S."/>
            <person name="Martin K."/>
            <person name="Zurek L."/>
        </authorList>
    </citation>
    <scope>NUCLEOTIDE SEQUENCE [LARGE SCALE GENOMIC DNA]</scope>
    <source>
        <strain evidence="7 8">CS-1</strain>
    </source>
</reference>
<evidence type="ECO:0000256" key="1">
    <source>
        <dbReference type="ARBA" id="ARBA00004651"/>
    </source>
</evidence>
<dbReference type="GO" id="GO:0005886">
    <property type="term" value="C:plasma membrane"/>
    <property type="evidence" value="ECO:0007669"/>
    <property type="project" value="UniProtKB-SubCell"/>
</dbReference>
<dbReference type="OrthoDB" id="9813906at2"/>
<gene>
    <name evidence="7" type="ORF">FEZ08_05885</name>
</gene>
<feature type="transmembrane region" description="Helical" evidence="6">
    <location>
        <begin position="53"/>
        <end position="74"/>
    </location>
</feature>
<sequence length="360" mass="38103">MDAKTKRLNAIITPIIAVVLAFAIGSIFILISGHNPIEGFLALLEVFSNIYNIGEWFSTASILILTGTAVAFAFRTGMFNIGAEGQFMMGAITGIAVGSIQGLPIFIHLPLTIIAAGLAGALWAGIPGILKAAFKVHEVVVCIMLNYIALFFSNFLVENWLKNPNATAQTIAIEPSASLSMGWLSDIFNGARVNLGIFIALGAVILFWFLIKKTTFGYQLRAVGLNQDAAKYAGISVNRNIVFSMMIAGAFAGLAGVIYSNGIFTYITSTSGFLSFGMDGIAVALLGNSTPFGTLLSALLFSFLQAGAKTMQVSAGIPAEIVSIITALIIFFVASSYAIQFVLRKLTEKKAKKGGAQNAV</sequence>
<evidence type="ECO:0000256" key="3">
    <source>
        <dbReference type="ARBA" id="ARBA00022692"/>
    </source>
</evidence>
<keyword evidence="5 6" id="KW-0472">Membrane</keyword>
<name>A0A5R8QD22_9FIRM</name>
<comment type="subcellular location">
    <subcellularLocation>
        <location evidence="1">Cell membrane</location>
        <topology evidence="1">Multi-pass membrane protein</topology>
    </subcellularLocation>
</comment>
<feature type="transmembrane region" description="Helical" evidence="6">
    <location>
        <begin position="12"/>
        <end position="33"/>
    </location>
</feature>
<organism evidence="7 8">
    <name type="scientific">Culicoidibacter larvae</name>
    <dbReference type="NCBI Taxonomy" id="2579976"/>
    <lineage>
        <taxon>Bacteria</taxon>
        <taxon>Bacillati</taxon>
        <taxon>Bacillota</taxon>
        <taxon>Culicoidibacteria</taxon>
        <taxon>Culicoidibacterales</taxon>
        <taxon>Culicoidibacteraceae</taxon>
        <taxon>Culicoidibacter</taxon>
    </lineage>
</organism>
<feature type="transmembrane region" description="Helical" evidence="6">
    <location>
        <begin position="86"/>
        <end position="107"/>
    </location>
</feature>
<keyword evidence="2" id="KW-1003">Cell membrane</keyword>
<keyword evidence="8" id="KW-1185">Reference proteome</keyword>
<evidence type="ECO:0000256" key="6">
    <source>
        <dbReference type="SAM" id="Phobius"/>
    </source>
</evidence>
<dbReference type="AlphaFoldDB" id="A0A5R8QD22"/>
<dbReference type="InParanoid" id="A0A5R8QD22"/>
<feature type="transmembrane region" description="Helical" evidence="6">
    <location>
        <begin position="191"/>
        <end position="211"/>
    </location>
</feature>
<accession>A0A5R8QD22</accession>
<dbReference type="Pfam" id="PF02653">
    <property type="entry name" value="BPD_transp_2"/>
    <property type="match status" value="1"/>
</dbReference>
<feature type="transmembrane region" description="Helical" evidence="6">
    <location>
        <begin position="321"/>
        <end position="343"/>
    </location>
</feature>
<dbReference type="RefSeq" id="WP_138190786.1">
    <property type="nucleotide sequence ID" value="NZ_VBWP01000004.1"/>
</dbReference>
<feature type="transmembrane region" description="Helical" evidence="6">
    <location>
        <begin position="113"/>
        <end position="132"/>
    </location>
</feature>
<comment type="caution">
    <text evidence="7">The sequence shown here is derived from an EMBL/GenBank/DDBJ whole genome shotgun (WGS) entry which is preliminary data.</text>
</comment>
<dbReference type="InterPro" id="IPR001851">
    <property type="entry name" value="ABC_transp_permease"/>
</dbReference>
<evidence type="ECO:0000256" key="4">
    <source>
        <dbReference type="ARBA" id="ARBA00022989"/>
    </source>
</evidence>
<evidence type="ECO:0000256" key="2">
    <source>
        <dbReference type="ARBA" id="ARBA00022475"/>
    </source>
</evidence>
<protein>
    <submittedName>
        <fullName evidence="7">ABC transporter permease</fullName>
    </submittedName>
</protein>
<dbReference type="EMBL" id="VBWP01000004">
    <property type="protein sequence ID" value="TLG74234.1"/>
    <property type="molecule type" value="Genomic_DNA"/>
</dbReference>
<evidence type="ECO:0000256" key="5">
    <source>
        <dbReference type="ARBA" id="ARBA00023136"/>
    </source>
</evidence>
<dbReference type="PANTHER" id="PTHR47089">
    <property type="entry name" value="ABC TRANSPORTER, PERMEASE PROTEIN"/>
    <property type="match status" value="1"/>
</dbReference>
<feature type="transmembrane region" description="Helical" evidence="6">
    <location>
        <begin position="241"/>
        <end position="260"/>
    </location>
</feature>
<dbReference type="CDD" id="cd06580">
    <property type="entry name" value="TM_PBP1_transp_TpRbsC_like"/>
    <property type="match status" value="1"/>
</dbReference>